<dbReference type="PANTHER" id="PTHR30632">
    <property type="entry name" value="MOLYBDATE-BINDING PERIPLASMIC PROTEIN"/>
    <property type="match status" value="1"/>
</dbReference>
<dbReference type="PANTHER" id="PTHR30632:SF14">
    <property type="entry name" value="TUNGSTATE_MOLYBDATE_CHROMATE-BINDING PROTEIN MODA"/>
    <property type="match status" value="1"/>
</dbReference>
<evidence type="ECO:0000256" key="1">
    <source>
        <dbReference type="ARBA" id="ARBA00009175"/>
    </source>
</evidence>
<evidence type="ECO:0000313" key="6">
    <source>
        <dbReference type="Proteomes" id="UP001162734"/>
    </source>
</evidence>
<dbReference type="Proteomes" id="UP001162734">
    <property type="component" value="Chromosome"/>
</dbReference>
<keyword evidence="6" id="KW-1185">Reference proteome</keyword>
<dbReference type="CDD" id="cd13539">
    <property type="entry name" value="PBP2_AvModA"/>
    <property type="match status" value="1"/>
</dbReference>
<name>A0ABM7XDI6_9BACT</name>
<dbReference type="RefSeq" id="WP_248342338.1">
    <property type="nucleotide sequence ID" value="NZ_AP025592.1"/>
</dbReference>
<evidence type="ECO:0000256" key="4">
    <source>
        <dbReference type="SAM" id="SignalP"/>
    </source>
</evidence>
<accession>A0ABM7XDI6</accession>
<dbReference type="InterPro" id="IPR005950">
    <property type="entry name" value="ModA"/>
</dbReference>
<protein>
    <submittedName>
        <fullName evidence="5">Molybdate-binding periplasmic protein ModA</fullName>
    </submittedName>
</protein>
<feature type="signal peptide" evidence="4">
    <location>
        <begin position="1"/>
        <end position="20"/>
    </location>
</feature>
<evidence type="ECO:0000313" key="5">
    <source>
        <dbReference type="EMBL" id="BDG09940.1"/>
    </source>
</evidence>
<evidence type="ECO:0000256" key="3">
    <source>
        <dbReference type="ARBA" id="ARBA00022729"/>
    </source>
</evidence>
<dbReference type="NCBIfam" id="TIGR01256">
    <property type="entry name" value="modA"/>
    <property type="match status" value="1"/>
</dbReference>
<dbReference type="SUPFAM" id="SSF53850">
    <property type="entry name" value="Periplasmic binding protein-like II"/>
    <property type="match status" value="1"/>
</dbReference>
<dbReference type="EMBL" id="AP025592">
    <property type="protein sequence ID" value="BDG09940.1"/>
    <property type="molecule type" value="Genomic_DNA"/>
</dbReference>
<evidence type="ECO:0000256" key="2">
    <source>
        <dbReference type="ARBA" id="ARBA00022723"/>
    </source>
</evidence>
<gene>
    <name evidence="5" type="primary">modA</name>
    <name evidence="5" type="ORF">AMPC_30530</name>
</gene>
<keyword evidence="3 4" id="KW-0732">Signal</keyword>
<dbReference type="InterPro" id="IPR050682">
    <property type="entry name" value="ModA/WtpA"/>
</dbReference>
<dbReference type="Gene3D" id="3.40.190.10">
    <property type="entry name" value="Periplasmic binding protein-like II"/>
    <property type="match status" value="2"/>
</dbReference>
<dbReference type="PIRSF" id="PIRSF004846">
    <property type="entry name" value="ModA"/>
    <property type="match status" value="1"/>
</dbReference>
<feature type="chain" id="PRO_5045907512" evidence="4">
    <location>
        <begin position="21"/>
        <end position="261"/>
    </location>
</feature>
<organism evidence="5 6">
    <name type="scientific">Anaeromyxobacter paludicola</name>
    <dbReference type="NCBI Taxonomy" id="2918171"/>
    <lineage>
        <taxon>Bacteria</taxon>
        <taxon>Pseudomonadati</taxon>
        <taxon>Myxococcota</taxon>
        <taxon>Myxococcia</taxon>
        <taxon>Myxococcales</taxon>
        <taxon>Cystobacterineae</taxon>
        <taxon>Anaeromyxobacteraceae</taxon>
        <taxon>Anaeromyxobacter</taxon>
    </lineage>
</organism>
<proteinExistence type="inferred from homology"/>
<keyword evidence="2" id="KW-0479">Metal-binding</keyword>
<comment type="similarity">
    <text evidence="1">Belongs to the bacterial solute-binding protein ModA family.</text>
</comment>
<dbReference type="InterPro" id="IPR044084">
    <property type="entry name" value="AvModA-like_subst-bd"/>
</dbReference>
<dbReference type="Pfam" id="PF13531">
    <property type="entry name" value="SBP_bac_11"/>
    <property type="match status" value="1"/>
</dbReference>
<reference evidence="6" key="1">
    <citation type="journal article" date="2022" name="Int. J. Syst. Evol. Microbiol.">
        <title>Anaeromyxobacter oryzae sp. nov., Anaeromyxobacter diazotrophicus sp. nov. and Anaeromyxobacter paludicola sp. nov., isolated from paddy soils.</title>
        <authorList>
            <person name="Itoh H."/>
            <person name="Xu Z."/>
            <person name="Mise K."/>
            <person name="Masuda Y."/>
            <person name="Ushijima N."/>
            <person name="Hayakawa C."/>
            <person name="Shiratori Y."/>
            <person name="Senoo K."/>
        </authorList>
    </citation>
    <scope>NUCLEOTIDE SEQUENCE [LARGE SCALE GENOMIC DNA]</scope>
    <source>
        <strain evidence="6">Red630</strain>
    </source>
</reference>
<sequence length="261" mass="26620">MARPLLALALAALLTRPASAAPAGAPPRTLTVAAAANLKAPMADLVAAFEEDRPGVKVRTTFGASANLAAQARAGAPFDLFLSADDLHPRKLAEAGLADAGGPFTYALGRLALWAPAGSPLAVEKEGLAVLASPAVRKVAVANPKLAPYGKAAEEALWAAKLLDAVRPKLVYGESVAQAAQFAESGAADAALLPLSMVLTGPLAPGKRLVLPDDAHPPIDQAGVVLKGARELELAQAFARFVRGGHGQAILARHGYGLPPR</sequence>